<reference evidence="13 14" key="1">
    <citation type="journal article" date="2016" name="BMC Genomics">
        <title>Combined genomic and structural analyses of a cultured magnetotactic bacterium reveals its niche adaptation to a dynamic environment.</title>
        <authorList>
            <person name="Araujo A.C."/>
            <person name="Morillo V."/>
            <person name="Cypriano J."/>
            <person name="Teixeira L.C."/>
            <person name="Leao P."/>
            <person name="Lyra S."/>
            <person name="Almeida L.G."/>
            <person name="Bazylinski D.A."/>
            <person name="Vasconcellos A.T."/>
            <person name="Abreu F."/>
            <person name="Lins U."/>
        </authorList>
    </citation>
    <scope>NUCLEOTIDE SEQUENCE [LARGE SCALE GENOMIC DNA]</scope>
    <source>
        <strain evidence="13 14">IT-1</strain>
    </source>
</reference>
<evidence type="ECO:0000259" key="12">
    <source>
        <dbReference type="Pfam" id="PF06415"/>
    </source>
</evidence>
<dbReference type="EC" id="5.4.2.12" evidence="5 11"/>
<organism evidence="13 14">
    <name type="scientific">Magnetofaba australis IT-1</name>
    <dbReference type="NCBI Taxonomy" id="1434232"/>
    <lineage>
        <taxon>Bacteria</taxon>
        <taxon>Pseudomonadati</taxon>
        <taxon>Pseudomonadota</taxon>
        <taxon>Magnetococcia</taxon>
        <taxon>Magnetococcales</taxon>
        <taxon>Magnetococcaceae</taxon>
        <taxon>Magnetofaba</taxon>
    </lineage>
</organism>
<dbReference type="NCBIfam" id="TIGR01307">
    <property type="entry name" value="pgm_bpd_ind"/>
    <property type="match status" value="1"/>
</dbReference>
<dbReference type="GO" id="GO:0006007">
    <property type="term" value="P:glucose catabolic process"/>
    <property type="evidence" value="ECO:0007669"/>
    <property type="project" value="InterPro"/>
</dbReference>
<dbReference type="InterPro" id="IPR011258">
    <property type="entry name" value="BPG-indep_PGM_N"/>
</dbReference>
<evidence type="ECO:0000256" key="1">
    <source>
        <dbReference type="ARBA" id="ARBA00000370"/>
    </source>
</evidence>
<comment type="subunit">
    <text evidence="11">Monomer.</text>
</comment>
<comment type="catalytic activity">
    <reaction evidence="1 11">
        <text>(2R)-2-phosphoglycerate = (2R)-3-phosphoglycerate</text>
        <dbReference type="Rhea" id="RHEA:15901"/>
        <dbReference type="ChEBI" id="CHEBI:58272"/>
        <dbReference type="ChEBI" id="CHEBI:58289"/>
        <dbReference type="EC" id="5.4.2.12"/>
    </reaction>
</comment>
<keyword evidence="7 11" id="KW-0324">Glycolysis</keyword>
<dbReference type="InterPro" id="IPR017850">
    <property type="entry name" value="Alkaline_phosphatase_core_sf"/>
</dbReference>
<feature type="binding site" evidence="11">
    <location>
        <position position="57"/>
    </location>
    <ligand>
        <name>substrate</name>
    </ligand>
</feature>
<comment type="pathway">
    <text evidence="3 11">Carbohydrate degradation; glycolysis; pyruvate from D-glyceraldehyde 3-phosphate: step 3/5.</text>
</comment>
<feature type="binding site" evidence="11">
    <location>
        <position position="125"/>
    </location>
    <ligand>
        <name>substrate</name>
    </ligand>
</feature>
<evidence type="ECO:0000256" key="2">
    <source>
        <dbReference type="ARBA" id="ARBA00001936"/>
    </source>
</evidence>
<feature type="binding site" evidence="11">
    <location>
        <begin position="194"/>
        <end position="197"/>
    </location>
    <ligand>
        <name>substrate</name>
    </ligand>
</feature>
<dbReference type="Gene3D" id="3.40.720.10">
    <property type="entry name" value="Alkaline Phosphatase, subunit A"/>
    <property type="match status" value="1"/>
</dbReference>
<sequence>MNLGAGRIVYQEYTRIGKAVADGSFHHNEAVVKACDAAKEQGGAVHIMGLLSPGGVHSHQDHLLAAVEAAKQRGHDAIFVHAILDGRDTPPRSALGFIDDFEAGLKRIGVGRIASVTGRYFTMDRDNRWDRVARGYRVMTDGDGHVALSARAAVLSAYERDQNDEFVEPTVITELGAPLSMIQDGDAVLCMNFRADRVREISAAFTKDDFDGFERGARLQLAAYVCLTQYSEDLTNVLVAFPPQKLTHILGEEISRLGLKQLRAAETEKYAHVTYFFNGGEESPFENEDRLLIPSPDVATYDLKPEMSAVELTDQVIERVQSGAYDLIVVNYANPDMVGHTGVYEAAVTAIETVDACLGRLWEAVRQAGGEMLITADHGNADQMVDGDAPHTAHTNNAAPLIYLGEREAALEHGALCDIAPTLLALMDLPQPAEMDGRALVTLRAHAA</sequence>
<comment type="caution">
    <text evidence="13">The sequence shown here is derived from an EMBL/GenBank/DDBJ whole genome shotgun (WGS) entry which is preliminary data.</text>
</comment>
<dbReference type="InterPro" id="IPR036646">
    <property type="entry name" value="PGAM_B_sf"/>
</dbReference>
<dbReference type="AlphaFoldDB" id="A0A1Y2K8D3"/>
<dbReference type="Gene3D" id="3.40.1450.10">
    <property type="entry name" value="BPG-independent phosphoglycerate mutase, domain B"/>
    <property type="match status" value="1"/>
</dbReference>
<dbReference type="InterPro" id="IPR002591">
    <property type="entry name" value="Phosphodiest/P_Trfase"/>
</dbReference>
<evidence type="ECO:0000256" key="11">
    <source>
        <dbReference type="HAMAP-Rule" id="MF_01038"/>
    </source>
</evidence>
<evidence type="ECO:0000256" key="6">
    <source>
        <dbReference type="ARBA" id="ARBA00022723"/>
    </source>
</evidence>
<dbReference type="GO" id="GO:0030145">
    <property type="term" value="F:manganese ion binding"/>
    <property type="evidence" value="ECO:0007669"/>
    <property type="project" value="InterPro"/>
</dbReference>
<comment type="function">
    <text evidence="11">Catalyzes the interconversion of 2-phosphoglycerate and 3-phosphoglycerate.</text>
</comment>
<dbReference type="GO" id="GO:0004619">
    <property type="term" value="F:phosphoglycerate mutase activity"/>
    <property type="evidence" value="ECO:0007669"/>
    <property type="project" value="UniProtKB-UniRule"/>
</dbReference>
<proteinExistence type="inferred from homology"/>
<keyword evidence="14" id="KW-1185">Reference proteome</keyword>
<keyword evidence="8" id="KW-0464">Manganese</keyword>
<dbReference type="PANTHER" id="PTHR31637">
    <property type="entry name" value="2,3-BISPHOSPHOGLYCERATE-INDEPENDENT PHOSPHOGLYCERATE MUTASE"/>
    <property type="match status" value="1"/>
</dbReference>
<comment type="caution">
    <text evidence="11">Lacks conserved residue(s) required for the propagation of feature annotation.</text>
</comment>
<comment type="similarity">
    <text evidence="4 11">Belongs to the BPG-independent phosphoglycerate mutase family.</text>
</comment>
<name>A0A1Y2K8D3_9PROT</name>
<dbReference type="GO" id="GO:0006096">
    <property type="term" value="P:glycolytic process"/>
    <property type="evidence" value="ECO:0007669"/>
    <property type="project" value="UniProtKB-UniRule"/>
</dbReference>
<feature type="binding site" evidence="11">
    <location>
        <position position="269"/>
    </location>
    <ligand>
        <name>substrate</name>
    </ligand>
</feature>
<gene>
    <name evidence="11" type="primary">gpmI</name>
    <name evidence="13" type="ORF">MAIT1_00376</name>
</gene>
<evidence type="ECO:0000256" key="3">
    <source>
        <dbReference type="ARBA" id="ARBA00004798"/>
    </source>
</evidence>
<dbReference type="HAMAP" id="MF_01038">
    <property type="entry name" value="GpmI"/>
    <property type="match status" value="1"/>
</dbReference>
<accession>A0A1Y2K8D3</accession>
<dbReference type="FunFam" id="3.40.1450.10:FF:000001">
    <property type="entry name" value="2,3-bisphosphoglycerate-independent phosphoglycerate mutase"/>
    <property type="match status" value="1"/>
</dbReference>
<evidence type="ECO:0000313" key="13">
    <source>
        <dbReference type="EMBL" id="OSM06767.1"/>
    </source>
</evidence>
<dbReference type="PANTHER" id="PTHR31637:SF0">
    <property type="entry name" value="2,3-BISPHOSPHOGLYCERATE-INDEPENDENT PHOSPHOGLYCERATE MUTASE"/>
    <property type="match status" value="1"/>
</dbReference>
<dbReference type="EMBL" id="LVJN01000015">
    <property type="protein sequence ID" value="OSM06767.1"/>
    <property type="molecule type" value="Genomic_DNA"/>
</dbReference>
<evidence type="ECO:0000256" key="5">
    <source>
        <dbReference type="ARBA" id="ARBA00012026"/>
    </source>
</evidence>
<dbReference type="InterPro" id="IPR005995">
    <property type="entry name" value="Pgm_bpd_ind"/>
</dbReference>
<dbReference type="Pfam" id="PF01663">
    <property type="entry name" value="Phosphodiest"/>
    <property type="match status" value="1"/>
</dbReference>
<dbReference type="CDD" id="cd16010">
    <property type="entry name" value="iPGM"/>
    <property type="match status" value="1"/>
</dbReference>
<evidence type="ECO:0000256" key="10">
    <source>
        <dbReference type="ARBA" id="ARBA00071648"/>
    </source>
</evidence>
<evidence type="ECO:0000256" key="8">
    <source>
        <dbReference type="ARBA" id="ARBA00023211"/>
    </source>
</evidence>
<dbReference type="SUPFAM" id="SSF53649">
    <property type="entry name" value="Alkaline phosphatase-like"/>
    <property type="match status" value="1"/>
</dbReference>
<feature type="binding site" evidence="11">
    <location>
        <position position="119"/>
    </location>
    <ligand>
        <name>substrate</name>
    </ligand>
</feature>
<dbReference type="UniPathway" id="UPA00109">
    <property type="reaction ID" value="UER00186"/>
</dbReference>
<dbReference type="Pfam" id="PF06415">
    <property type="entry name" value="iPGM_N"/>
    <property type="match status" value="1"/>
</dbReference>
<keyword evidence="9 11" id="KW-0413">Isomerase</keyword>
<evidence type="ECO:0000256" key="7">
    <source>
        <dbReference type="ARBA" id="ARBA00023152"/>
    </source>
</evidence>
<dbReference type="SUPFAM" id="SSF64158">
    <property type="entry name" value="2,3-Bisphosphoglycerate-independent phosphoglycerate mutase, substrate-binding domain"/>
    <property type="match status" value="1"/>
</dbReference>
<keyword evidence="6" id="KW-0479">Metal-binding</keyword>
<evidence type="ECO:0000256" key="9">
    <source>
        <dbReference type="ARBA" id="ARBA00023235"/>
    </source>
</evidence>
<evidence type="ECO:0000313" key="14">
    <source>
        <dbReference type="Proteomes" id="UP000194003"/>
    </source>
</evidence>
<protein>
    <recommendedName>
        <fullName evidence="10 11">2,3-bisphosphoglycerate-independent phosphoglycerate mutase</fullName>
        <shortName evidence="11">BPG-independent PGAM</shortName>
        <shortName evidence="11">Phosphoglyceromutase</shortName>
        <shortName evidence="11">iPGM</shortName>
        <ecNumber evidence="5 11">5.4.2.12</ecNumber>
    </recommendedName>
</protein>
<evidence type="ECO:0000256" key="4">
    <source>
        <dbReference type="ARBA" id="ARBA00008819"/>
    </source>
</evidence>
<dbReference type="GO" id="GO:0005829">
    <property type="term" value="C:cytosol"/>
    <property type="evidence" value="ECO:0007669"/>
    <property type="project" value="TreeGrafter"/>
</dbReference>
<feature type="domain" description="BPG-independent PGAM N-terminal" evidence="12">
    <location>
        <begin position="16"/>
        <end position="232"/>
    </location>
</feature>
<dbReference type="Proteomes" id="UP000194003">
    <property type="component" value="Unassembled WGS sequence"/>
</dbReference>
<dbReference type="STRING" id="1434232.MAIT1_00376"/>
<comment type="cofactor">
    <cofactor evidence="2">
        <name>Mn(2+)</name>
        <dbReference type="ChEBI" id="CHEBI:29035"/>
    </cofactor>
</comment>
<feature type="binding site" evidence="11">
    <location>
        <begin position="87"/>
        <end position="88"/>
    </location>
    <ligand>
        <name>substrate</name>
    </ligand>
</feature>